<evidence type="ECO:0000313" key="3">
    <source>
        <dbReference type="Proteomes" id="UP000642748"/>
    </source>
</evidence>
<gene>
    <name evidence="2" type="ORF">Raf01_91260</name>
</gene>
<feature type="region of interest" description="Disordered" evidence="1">
    <location>
        <begin position="1"/>
        <end position="45"/>
    </location>
</feature>
<dbReference type="RefSeq" id="WP_239134489.1">
    <property type="nucleotide sequence ID" value="NZ_BONZ01000110.1"/>
</dbReference>
<proteinExistence type="predicted"/>
<evidence type="ECO:0000256" key="1">
    <source>
        <dbReference type="SAM" id="MobiDB-lite"/>
    </source>
</evidence>
<evidence type="ECO:0000313" key="2">
    <source>
        <dbReference type="EMBL" id="GIH20954.1"/>
    </source>
</evidence>
<comment type="caution">
    <text evidence="2">The sequence shown here is derived from an EMBL/GenBank/DDBJ whole genome shotgun (WGS) entry which is preliminary data.</text>
</comment>
<keyword evidence="3" id="KW-1185">Reference proteome</keyword>
<feature type="compositionally biased region" description="Low complexity" evidence="1">
    <location>
        <begin position="1"/>
        <end position="34"/>
    </location>
</feature>
<organism evidence="2 3">
    <name type="scientific">Rugosimonospora africana</name>
    <dbReference type="NCBI Taxonomy" id="556532"/>
    <lineage>
        <taxon>Bacteria</taxon>
        <taxon>Bacillati</taxon>
        <taxon>Actinomycetota</taxon>
        <taxon>Actinomycetes</taxon>
        <taxon>Micromonosporales</taxon>
        <taxon>Micromonosporaceae</taxon>
        <taxon>Rugosimonospora</taxon>
    </lineage>
</organism>
<accession>A0A8J3R359</accession>
<dbReference type="Proteomes" id="UP000642748">
    <property type="component" value="Unassembled WGS sequence"/>
</dbReference>
<dbReference type="EMBL" id="BONZ01000110">
    <property type="protein sequence ID" value="GIH20954.1"/>
    <property type="molecule type" value="Genomic_DNA"/>
</dbReference>
<dbReference type="AlphaFoldDB" id="A0A8J3R359"/>
<protein>
    <submittedName>
        <fullName evidence="2">Uncharacterized protein</fullName>
    </submittedName>
</protein>
<name>A0A8J3R359_9ACTN</name>
<reference evidence="2" key="1">
    <citation type="submission" date="2021-01" db="EMBL/GenBank/DDBJ databases">
        <title>Whole genome shotgun sequence of Rugosimonospora africana NBRC 104875.</title>
        <authorList>
            <person name="Komaki H."/>
            <person name="Tamura T."/>
        </authorList>
    </citation>
    <scope>NUCLEOTIDE SEQUENCE</scope>
    <source>
        <strain evidence="2">NBRC 104875</strain>
    </source>
</reference>
<sequence length="115" mass="12169">MDQPTADQRAPAQPAPDQQAPDEPTSDQPTSDQPDQPPGSRAESFNPWSIVNLVFHHLAAQGLHPVLGETGDPGVPAAQLLRALGIEPVVEGDRRVSASVHARLAEVRAAVFGDQ</sequence>